<feature type="compositionally biased region" description="Polar residues" evidence="1">
    <location>
        <begin position="54"/>
        <end position="63"/>
    </location>
</feature>
<keyword evidence="3" id="KW-1185">Reference proteome</keyword>
<gene>
    <name evidence="2" type="ORF">Srubr_18120</name>
</gene>
<proteinExistence type="predicted"/>
<feature type="compositionally biased region" description="Low complexity" evidence="1">
    <location>
        <begin position="31"/>
        <end position="47"/>
    </location>
</feature>
<dbReference type="Proteomes" id="UP000646738">
    <property type="component" value="Unassembled WGS sequence"/>
</dbReference>
<protein>
    <submittedName>
        <fullName evidence="2">Uncharacterized protein</fullName>
    </submittedName>
</protein>
<feature type="region of interest" description="Disordered" evidence="1">
    <location>
        <begin position="31"/>
        <end position="63"/>
    </location>
</feature>
<evidence type="ECO:0000313" key="2">
    <source>
        <dbReference type="EMBL" id="GHI51966.1"/>
    </source>
</evidence>
<sequence length="63" mass="6598">MRLAAQYPASRRSPGTISPVPVETIGIAVGRGRSGASCRRSSAATGSIRGQWEANPTDSRTLQ</sequence>
<accession>A0ABQ3R7Z3</accession>
<reference evidence="3" key="1">
    <citation type="submission" date="2023-07" db="EMBL/GenBank/DDBJ databases">
        <title>Whole genome shotgun sequence of Streptomyces achromogenes subsp. rubradiris NBRC 14000.</title>
        <authorList>
            <person name="Komaki H."/>
            <person name="Tamura T."/>
        </authorList>
    </citation>
    <scope>NUCLEOTIDE SEQUENCE [LARGE SCALE GENOMIC DNA]</scope>
    <source>
        <strain evidence="3">NBRC 14000</strain>
    </source>
</reference>
<dbReference type="EMBL" id="BNEA01000003">
    <property type="protein sequence ID" value="GHI51966.1"/>
    <property type="molecule type" value="Genomic_DNA"/>
</dbReference>
<evidence type="ECO:0000313" key="3">
    <source>
        <dbReference type="Proteomes" id="UP000646738"/>
    </source>
</evidence>
<comment type="caution">
    <text evidence="2">The sequence shown here is derived from an EMBL/GenBank/DDBJ whole genome shotgun (WGS) entry which is preliminary data.</text>
</comment>
<evidence type="ECO:0000256" key="1">
    <source>
        <dbReference type="SAM" id="MobiDB-lite"/>
    </source>
</evidence>
<name>A0ABQ3R7Z3_STRRR</name>
<feature type="region of interest" description="Disordered" evidence="1">
    <location>
        <begin position="1"/>
        <end position="20"/>
    </location>
</feature>
<organism evidence="2 3">
    <name type="scientific">Streptomyces rubradiris</name>
    <name type="common">Streptomyces achromogenes subsp. rubradiris</name>
    <dbReference type="NCBI Taxonomy" id="285531"/>
    <lineage>
        <taxon>Bacteria</taxon>
        <taxon>Bacillati</taxon>
        <taxon>Actinomycetota</taxon>
        <taxon>Actinomycetes</taxon>
        <taxon>Kitasatosporales</taxon>
        <taxon>Streptomycetaceae</taxon>
        <taxon>Streptomyces</taxon>
    </lineage>
</organism>